<keyword evidence="2" id="KW-1185">Reference proteome</keyword>
<organism evidence="1 2">
    <name type="scientific">Catharanthus roseus</name>
    <name type="common">Madagascar periwinkle</name>
    <name type="synonym">Vinca rosea</name>
    <dbReference type="NCBI Taxonomy" id="4058"/>
    <lineage>
        <taxon>Eukaryota</taxon>
        <taxon>Viridiplantae</taxon>
        <taxon>Streptophyta</taxon>
        <taxon>Embryophyta</taxon>
        <taxon>Tracheophyta</taxon>
        <taxon>Spermatophyta</taxon>
        <taxon>Magnoliopsida</taxon>
        <taxon>eudicotyledons</taxon>
        <taxon>Gunneridae</taxon>
        <taxon>Pentapetalae</taxon>
        <taxon>asterids</taxon>
        <taxon>lamiids</taxon>
        <taxon>Gentianales</taxon>
        <taxon>Apocynaceae</taxon>
        <taxon>Rauvolfioideae</taxon>
        <taxon>Vinceae</taxon>
        <taxon>Catharanthinae</taxon>
        <taxon>Catharanthus</taxon>
    </lineage>
</organism>
<dbReference type="EMBL" id="CM044706">
    <property type="protein sequence ID" value="KAI5657415.1"/>
    <property type="molecule type" value="Genomic_DNA"/>
</dbReference>
<proteinExistence type="predicted"/>
<evidence type="ECO:0000313" key="2">
    <source>
        <dbReference type="Proteomes" id="UP001060085"/>
    </source>
</evidence>
<accession>A0ACC0A948</accession>
<sequence length="154" mass="16855">MFSKSGYSSGYDHVFGSVKILHCTCLVLCTRASSDDVDGFRLGKVDPLEEGRNIVEGLAQSVYMDIASCSAVGQPPYCSCYENQVLVWCLAGIDCEMPKLSSDDLVIPTVALHALLNSGIEAALMYLDSLRLPNCDRNPHFSVERHAYTLLSRS</sequence>
<dbReference type="Proteomes" id="UP001060085">
    <property type="component" value="Linkage Group LG06"/>
</dbReference>
<gene>
    <name evidence="1" type="ORF">M9H77_26208</name>
</gene>
<comment type="caution">
    <text evidence="1">The sequence shown here is derived from an EMBL/GenBank/DDBJ whole genome shotgun (WGS) entry which is preliminary data.</text>
</comment>
<evidence type="ECO:0000313" key="1">
    <source>
        <dbReference type="EMBL" id="KAI5657415.1"/>
    </source>
</evidence>
<reference evidence="2" key="1">
    <citation type="journal article" date="2023" name="Nat. Plants">
        <title>Single-cell RNA sequencing provides a high-resolution roadmap for understanding the multicellular compartmentation of specialized metabolism.</title>
        <authorList>
            <person name="Sun S."/>
            <person name="Shen X."/>
            <person name="Li Y."/>
            <person name="Li Y."/>
            <person name="Wang S."/>
            <person name="Li R."/>
            <person name="Zhang H."/>
            <person name="Shen G."/>
            <person name="Guo B."/>
            <person name="Wei J."/>
            <person name="Xu J."/>
            <person name="St-Pierre B."/>
            <person name="Chen S."/>
            <person name="Sun C."/>
        </authorList>
    </citation>
    <scope>NUCLEOTIDE SEQUENCE [LARGE SCALE GENOMIC DNA]</scope>
</reference>
<name>A0ACC0A948_CATRO</name>
<protein>
    <submittedName>
        <fullName evidence="1">Uncharacterized protein</fullName>
    </submittedName>
</protein>